<dbReference type="GO" id="GO:0043683">
    <property type="term" value="P:type IV pilus assembly"/>
    <property type="evidence" value="ECO:0007669"/>
    <property type="project" value="InterPro"/>
</dbReference>
<dbReference type="OrthoDB" id="8533459at2"/>
<organism evidence="2 3">
    <name type="scientific">Roseateles chitinivorans</name>
    <dbReference type="NCBI Taxonomy" id="2917965"/>
    <lineage>
        <taxon>Bacteria</taxon>
        <taxon>Pseudomonadati</taxon>
        <taxon>Pseudomonadota</taxon>
        <taxon>Betaproteobacteria</taxon>
        <taxon>Burkholderiales</taxon>
        <taxon>Sphaerotilaceae</taxon>
        <taxon>Roseateles</taxon>
    </lineage>
</organism>
<sequence length="407" mass="43215">MTMHRRSSPLARTRHTGQGFTLIELLISMTIGLILMTALGVMMNMFEKSKRQNSSTSDLAQSSGYLAYELDRQFRSIGSGLFQNAGLTFGCQLNAIRNGAQILPRLTPFPAPFQAVPGTVNVSPVVVYSGVGADAGFGNGPSDVVQFMTTSAGLSETPQEVVAGSVQVNTFTMNNTLGIRSGDLLMLTELARPCLITQVGPNFVGSTVTGVPLDGEFYAPGVNANSLVSYGVNAPLSVSNLGNVVGNQPRFQLLGVSANRQLVAYDILQLNNIPNADLPVPLADNVVDMRVRFGVDAAGLNDGVISAWVNPANAPYNANGLNNANPALASNIVAVSISMLVRGDRIEREGDTLVSPGTFTMFSSLPPAMQMLIRLPAAEQRRNYRLIELTIPLRNAIVTAPARVPPA</sequence>
<gene>
    <name evidence="2" type="ORF">CS062_03340</name>
</gene>
<accession>A0A2G9CDZ4</accession>
<proteinExistence type="predicted"/>
<protein>
    <recommendedName>
        <fullName evidence="4">Prepilin-type N-terminal cleavage/methylation domain-containing protein</fullName>
    </recommendedName>
</protein>
<dbReference type="InterPro" id="IPR032092">
    <property type="entry name" value="PilW"/>
</dbReference>
<dbReference type="RefSeq" id="WP_099860048.1">
    <property type="nucleotide sequence ID" value="NZ_PEOG01000008.1"/>
</dbReference>
<evidence type="ECO:0008006" key="4">
    <source>
        <dbReference type="Google" id="ProtNLM"/>
    </source>
</evidence>
<name>A0A2G9CDZ4_9BURK</name>
<keyword evidence="1" id="KW-0472">Membrane</keyword>
<feature type="transmembrane region" description="Helical" evidence="1">
    <location>
        <begin position="21"/>
        <end position="46"/>
    </location>
</feature>
<reference evidence="2 3" key="1">
    <citation type="submission" date="2017-11" db="EMBL/GenBank/DDBJ databases">
        <title>Draft genome sequence of Mitsuaria sp. HWN-4.</title>
        <authorList>
            <person name="Gundlapally S.R."/>
        </authorList>
    </citation>
    <scope>NUCLEOTIDE SEQUENCE [LARGE SCALE GENOMIC DNA]</scope>
    <source>
        <strain evidence="2 3">HWN-4</strain>
    </source>
</reference>
<dbReference type="EMBL" id="PEOG01000008">
    <property type="protein sequence ID" value="PIM54666.1"/>
    <property type="molecule type" value="Genomic_DNA"/>
</dbReference>
<evidence type="ECO:0000313" key="3">
    <source>
        <dbReference type="Proteomes" id="UP000231501"/>
    </source>
</evidence>
<keyword evidence="3" id="KW-1185">Reference proteome</keyword>
<evidence type="ECO:0000313" key="2">
    <source>
        <dbReference type="EMBL" id="PIM54666.1"/>
    </source>
</evidence>
<keyword evidence="1" id="KW-0812">Transmembrane</keyword>
<evidence type="ECO:0000256" key="1">
    <source>
        <dbReference type="SAM" id="Phobius"/>
    </source>
</evidence>
<dbReference type="Proteomes" id="UP000231501">
    <property type="component" value="Unassembled WGS sequence"/>
</dbReference>
<dbReference type="NCBIfam" id="TIGR02532">
    <property type="entry name" value="IV_pilin_GFxxxE"/>
    <property type="match status" value="1"/>
</dbReference>
<dbReference type="PROSITE" id="PS00409">
    <property type="entry name" value="PROKAR_NTER_METHYL"/>
    <property type="match status" value="1"/>
</dbReference>
<dbReference type="AlphaFoldDB" id="A0A2G9CDZ4"/>
<dbReference type="InterPro" id="IPR012902">
    <property type="entry name" value="N_methyl_site"/>
</dbReference>
<comment type="caution">
    <text evidence="2">The sequence shown here is derived from an EMBL/GenBank/DDBJ whole genome shotgun (WGS) entry which is preliminary data.</text>
</comment>
<dbReference type="Pfam" id="PF16074">
    <property type="entry name" value="PilW"/>
    <property type="match status" value="1"/>
</dbReference>
<keyword evidence="1" id="KW-1133">Transmembrane helix</keyword>
<dbReference type="Pfam" id="PF07963">
    <property type="entry name" value="N_methyl"/>
    <property type="match status" value="1"/>
</dbReference>